<dbReference type="Proteomes" id="UP000008461">
    <property type="component" value="Chromosome"/>
</dbReference>
<proteinExistence type="predicted"/>
<dbReference type="KEGG" id="hhy:Halhy_4473"/>
<protein>
    <submittedName>
        <fullName evidence="2">Uncharacterized protein</fullName>
    </submittedName>
</protein>
<dbReference type="EMBL" id="CP002691">
    <property type="protein sequence ID" value="AEE52314.1"/>
    <property type="molecule type" value="Genomic_DNA"/>
</dbReference>
<dbReference type="AlphaFoldDB" id="F4KS69"/>
<feature type="transmembrane region" description="Helical" evidence="1">
    <location>
        <begin position="271"/>
        <end position="290"/>
    </location>
</feature>
<feature type="transmembrane region" description="Helical" evidence="1">
    <location>
        <begin position="123"/>
        <end position="145"/>
    </location>
</feature>
<sequence>MTPPSTGQRLYSLDALRGFDMFWIMGAEAVVHSLATATGSSVWEAAAHQLSHPDWHGFRLYDLIFPLFLFLAGVATPYSVGRDLENGKPKQQLLLRVIRRGLVLVLLGIIYNNGLVLKPLAEIRFPSVLGRIGLAYMFANIIYLYTKQLGQIIWFCALLIGYWLLLRFNAAPGFPMGDLSMEGNFASYLDRLIIPGHLYLDIHDPEGLTSCIPAIGTALLGIYAGNLLKHGTMTPPKKALILAIMGVVALVLAQLWNLVFPINKNLWTSSFVLQTGGCSLLLLSAFYYVIDVLGYRRWAFFFAVIGMNSILIYLSDGFIDWYFTAEALFKWLMQLFSEPYAAVVLALMVLLVKWGFLYFMYLKKVFLRV</sequence>
<feature type="transmembrane region" description="Helical" evidence="1">
    <location>
        <begin position="297"/>
        <end position="319"/>
    </location>
</feature>
<evidence type="ECO:0000313" key="2">
    <source>
        <dbReference type="EMBL" id="AEE52314.1"/>
    </source>
</evidence>
<evidence type="ECO:0000256" key="1">
    <source>
        <dbReference type="SAM" id="Phobius"/>
    </source>
</evidence>
<dbReference type="HOGENOM" id="CLU_029171_4_0_10"/>
<organism evidence="2 3">
    <name type="scientific">Haliscomenobacter hydrossis (strain ATCC 27775 / DSM 1100 / LMG 10767 / O)</name>
    <dbReference type="NCBI Taxonomy" id="760192"/>
    <lineage>
        <taxon>Bacteria</taxon>
        <taxon>Pseudomonadati</taxon>
        <taxon>Bacteroidota</taxon>
        <taxon>Saprospiria</taxon>
        <taxon>Saprospirales</taxon>
        <taxon>Haliscomenobacteraceae</taxon>
        <taxon>Haliscomenobacter</taxon>
    </lineage>
</organism>
<keyword evidence="3" id="KW-1185">Reference proteome</keyword>
<evidence type="ECO:0000313" key="3">
    <source>
        <dbReference type="Proteomes" id="UP000008461"/>
    </source>
</evidence>
<feature type="transmembrane region" description="Helical" evidence="1">
    <location>
        <begin position="21"/>
        <end position="43"/>
    </location>
</feature>
<dbReference type="PANTHER" id="PTHR31061">
    <property type="entry name" value="LD22376P"/>
    <property type="match status" value="1"/>
</dbReference>
<dbReference type="OrthoDB" id="9788724at2"/>
<dbReference type="PANTHER" id="PTHR31061:SF24">
    <property type="entry name" value="LD22376P"/>
    <property type="match status" value="1"/>
</dbReference>
<accession>F4KS69</accession>
<dbReference type="RefSeq" id="WP_013766852.1">
    <property type="nucleotide sequence ID" value="NC_015510.1"/>
</dbReference>
<name>F4KS69_HALH1</name>
<feature type="transmembrane region" description="Helical" evidence="1">
    <location>
        <begin position="152"/>
        <end position="170"/>
    </location>
</feature>
<reference key="2">
    <citation type="submission" date="2011-04" db="EMBL/GenBank/DDBJ databases">
        <title>Complete sequence of chromosome of Haliscomenobacter hydrossis DSM 1100.</title>
        <authorList>
            <consortium name="US DOE Joint Genome Institute (JGI-PGF)"/>
            <person name="Lucas S."/>
            <person name="Han J."/>
            <person name="Lapidus A."/>
            <person name="Bruce D."/>
            <person name="Goodwin L."/>
            <person name="Pitluck S."/>
            <person name="Peters L."/>
            <person name="Kyrpides N."/>
            <person name="Mavromatis K."/>
            <person name="Ivanova N."/>
            <person name="Ovchinnikova G."/>
            <person name="Pagani I."/>
            <person name="Daligault H."/>
            <person name="Detter J.C."/>
            <person name="Han C."/>
            <person name="Land M."/>
            <person name="Hauser L."/>
            <person name="Markowitz V."/>
            <person name="Cheng J.-F."/>
            <person name="Hugenholtz P."/>
            <person name="Woyke T."/>
            <person name="Wu D."/>
            <person name="Verbarg S."/>
            <person name="Frueling A."/>
            <person name="Brambilla E."/>
            <person name="Klenk H.-P."/>
            <person name="Eisen J.A."/>
        </authorList>
    </citation>
    <scope>NUCLEOTIDE SEQUENCE</scope>
    <source>
        <strain>DSM 1100</strain>
    </source>
</reference>
<keyword evidence="1" id="KW-1133">Transmembrane helix</keyword>
<keyword evidence="1" id="KW-0472">Membrane</keyword>
<feature type="transmembrane region" description="Helical" evidence="1">
    <location>
        <begin position="207"/>
        <end position="228"/>
    </location>
</feature>
<reference evidence="2 3" key="1">
    <citation type="journal article" date="2011" name="Stand. Genomic Sci.">
        <title>Complete genome sequence of Haliscomenobacter hydrossis type strain (O).</title>
        <authorList>
            <consortium name="US DOE Joint Genome Institute (JGI-PGF)"/>
            <person name="Daligault H."/>
            <person name="Lapidus A."/>
            <person name="Zeytun A."/>
            <person name="Nolan M."/>
            <person name="Lucas S."/>
            <person name="Del Rio T.G."/>
            <person name="Tice H."/>
            <person name="Cheng J.F."/>
            <person name="Tapia R."/>
            <person name="Han C."/>
            <person name="Goodwin L."/>
            <person name="Pitluck S."/>
            <person name="Liolios K."/>
            <person name="Pagani I."/>
            <person name="Ivanova N."/>
            <person name="Huntemann M."/>
            <person name="Mavromatis K."/>
            <person name="Mikhailova N."/>
            <person name="Pati A."/>
            <person name="Chen A."/>
            <person name="Palaniappan K."/>
            <person name="Land M."/>
            <person name="Hauser L."/>
            <person name="Brambilla E.M."/>
            <person name="Rohde M."/>
            <person name="Verbarg S."/>
            <person name="Goker M."/>
            <person name="Bristow J."/>
            <person name="Eisen J.A."/>
            <person name="Markowitz V."/>
            <person name="Hugenholtz P."/>
            <person name="Kyrpides N.C."/>
            <person name="Klenk H.P."/>
            <person name="Woyke T."/>
        </authorList>
    </citation>
    <scope>NUCLEOTIDE SEQUENCE [LARGE SCALE GENOMIC DNA]</scope>
    <source>
        <strain evidence="3">ATCC 27775 / DSM 1100 / LMG 10767 / O</strain>
    </source>
</reference>
<dbReference type="eggNOG" id="COG4299">
    <property type="taxonomic scope" value="Bacteria"/>
</dbReference>
<feature type="transmembrane region" description="Helical" evidence="1">
    <location>
        <begin position="339"/>
        <end position="361"/>
    </location>
</feature>
<feature type="transmembrane region" description="Helical" evidence="1">
    <location>
        <begin position="240"/>
        <end position="259"/>
    </location>
</feature>
<keyword evidence="1" id="KW-0812">Transmembrane</keyword>
<dbReference type="STRING" id="760192.Halhy_4473"/>
<gene>
    <name evidence="2" type="ordered locus">Halhy_4473</name>
</gene>
<feature type="transmembrane region" description="Helical" evidence="1">
    <location>
        <begin position="63"/>
        <end position="81"/>
    </location>
</feature>